<gene>
    <name evidence="2" type="ORF">UFOVP1465_16</name>
    <name evidence="1" type="ORF">UFOVP937_29</name>
</gene>
<organism evidence="2">
    <name type="scientific">uncultured Caudovirales phage</name>
    <dbReference type="NCBI Taxonomy" id="2100421"/>
    <lineage>
        <taxon>Viruses</taxon>
        <taxon>Duplodnaviria</taxon>
        <taxon>Heunggongvirae</taxon>
        <taxon>Uroviricota</taxon>
        <taxon>Caudoviricetes</taxon>
        <taxon>Peduoviridae</taxon>
        <taxon>Maltschvirus</taxon>
        <taxon>Maltschvirus maltsch</taxon>
    </lineage>
</organism>
<dbReference type="EMBL" id="LR797408">
    <property type="protein sequence ID" value="CAB4214039.1"/>
    <property type="molecule type" value="Genomic_DNA"/>
</dbReference>
<evidence type="ECO:0000313" key="2">
    <source>
        <dbReference type="EMBL" id="CAB4214039.1"/>
    </source>
</evidence>
<accession>A0A6J5SIS9</accession>
<reference evidence="2" key="1">
    <citation type="submission" date="2020-05" db="EMBL/GenBank/DDBJ databases">
        <authorList>
            <person name="Chiriac C."/>
            <person name="Salcher M."/>
            <person name="Ghai R."/>
            <person name="Kavagutti S V."/>
        </authorList>
    </citation>
    <scope>NUCLEOTIDE SEQUENCE</scope>
</reference>
<evidence type="ECO:0000313" key="1">
    <source>
        <dbReference type="EMBL" id="CAB4172601.1"/>
    </source>
</evidence>
<sequence length="90" mass="10293">MKINCISDFRSAMRNGPYAWPGGYPCYFVTSDGAALSFEAARKERRNILESIAHRLNDGWRVIGLNVNYEDDQLYCDHTNERIPSAYGED</sequence>
<dbReference type="EMBL" id="LR796884">
    <property type="protein sequence ID" value="CAB4172601.1"/>
    <property type="molecule type" value="Genomic_DNA"/>
</dbReference>
<proteinExistence type="predicted"/>
<protein>
    <submittedName>
        <fullName evidence="2">Uncharacterized protein</fullName>
    </submittedName>
</protein>
<name>A0A6J5SIS9_9CAUD</name>